<keyword evidence="3" id="KW-1185">Reference proteome</keyword>
<gene>
    <name evidence="2" type="ORF">BDK51DRAFT_30103</name>
</gene>
<protein>
    <submittedName>
        <fullName evidence="2">Uncharacterized protein</fullName>
    </submittedName>
</protein>
<reference evidence="3" key="1">
    <citation type="journal article" date="2018" name="Nat. Microbiol.">
        <title>Leveraging single-cell genomics to expand the fungal tree of life.</title>
        <authorList>
            <person name="Ahrendt S.R."/>
            <person name="Quandt C.A."/>
            <person name="Ciobanu D."/>
            <person name="Clum A."/>
            <person name="Salamov A."/>
            <person name="Andreopoulos B."/>
            <person name="Cheng J.F."/>
            <person name="Woyke T."/>
            <person name="Pelin A."/>
            <person name="Henrissat B."/>
            <person name="Reynolds N.K."/>
            <person name="Benny G.L."/>
            <person name="Smith M.E."/>
            <person name="James T.Y."/>
            <person name="Grigoriev I.V."/>
        </authorList>
    </citation>
    <scope>NUCLEOTIDE SEQUENCE [LARGE SCALE GENOMIC DNA]</scope>
</reference>
<feature type="region of interest" description="Disordered" evidence="1">
    <location>
        <begin position="255"/>
        <end position="299"/>
    </location>
</feature>
<name>A0A4P9W992_9FUNG</name>
<feature type="compositionally biased region" description="Basic and acidic residues" evidence="1">
    <location>
        <begin position="255"/>
        <end position="279"/>
    </location>
</feature>
<evidence type="ECO:0000313" key="2">
    <source>
        <dbReference type="EMBL" id="RKO87678.1"/>
    </source>
</evidence>
<evidence type="ECO:0000313" key="3">
    <source>
        <dbReference type="Proteomes" id="UP000269721"/>
    </source>
</evidence>
<accession>A0A4P9W992</accession>
<organism evidence="2 3">
    <name type="scientific">Blyttiomyces helicus</name>
    <dbReference type="NCBI Taxonomy" id="388810"/>
    <lineage>
        <taxon>Eukaryota</taxon>
        <taxon>Fungi</taxon>
        <taxon>Fungi incertae sedis</taxon>
        <taxon>Chytridiomycota</taxon>
        <taxon>Chytridiomycota incertae sedis</taxon>
        <taxon>Chytridiomycetes</taxon>
        <taxon>Chytridiomycetes incertae sedis</taxon>
        <taxon>Blyttiomyces</taxon>
    </lineage>
</organism>
<dbReference type="EMBL" id="KZ997244">
    <property type="protein sequence ID" value="RKO87678.1"/>
    <property type="molecule type" value="Genomic_DNA"/>
</dbReference>
<dbReference type="AlphaFoldDB" id="A0A4P9W992"/>
<evidence type="ECO:0000256" key="1">
    <source>
        <dbReference type="SAM" id="MobiDB-lite"/>
    </source>
</evidence>
<proteinExistence type="predicted"/>
<sequence length="323" mass="36246">MSRQCTSISQKLKHVEANSSAFRPFSSALSTSSSAPNRFHQHPVLSITEFLKLETIGNLLGMDTHTNGGISLDFTGILEKLGIEWNELETKGHRINPWARPVCLEANPRFLEWIGRSQVLRTKPPDNKFVVVADFDDLGNPRDTSGLKSYFNLERMEFEKRVTEDGEREIGVVRILKEINKSKAAFGPVIYSAGDVRAKAQDTVKGFGFVEKIRKVGFALVHAIDDERGIVLRLFLSEFARSIILIVRLPKNDAKSKERNRKEGHENGKSGHNMKEMSARDSNSVGGSSDGLLEAETVPERYNSYRDDLVKQARKMMVPDAGW</sequence>
<dbReference type="Proteomes" id="UP000269721">
    <property type="component" value="Unassembled WGS sequence"/>
</dbReference>